<protein>
    <submittedName>
        <fullName evidence="1">Uncharacterized protein</fullName>
    </submittedName>
</protein>
<evidence type="ECO:0000313" key="1">
    <source>
        <dbReference type="EMBL" id="RSM86263.1"/>
    </source>
</evidence>
<sequence length="108" mass="11886">MLRAVFARTLKPGVTDEEFIRTWLPPGLTTDSYPSTVSISHNIADQRQIISIFEVDCTPQEFPDVLASLVHPDSAARLAEIVESTQLEAIFEDTATFGTRKPLSPGGR</sequence>
<comment type="caution">
    <text evidence="1">The sequence shown here is derived from an EMBL/GenBank/DDBJ whole genome shotgun (WGS) entry which is preliminary data.</text>
</comment>
<evidence type="ECO:0000313" key="2">
    <source>
        <dbReference type="Proteomes" id="UP000287547"/>
    </source>
</evidence>
<gene>
    <name evidence="1" type="ORF">DMH04_13900</name>
</gene>
<accession>A0A428ZDU5</accession>
<dbReference type="OrthoDB" id="3693527at2"/>
<name>A0A428ZDU5_KIBAR</name>
<dbReference type="Proteomes" id="UP000287547">
    <property type="component" value="Unassembled WGS sequence"/>
</dbReference>
<proteinExistence type="predicted"/>
<organism evidence="1 2">
    <name type="scientific">Kibdelosporangium aridum</name>
    <dbReference type="NCBI Taxonomy" id="2030"/>
    <lineage>
        <taxon>Bacteria</taxon>
        <taxon>Bacillati</taxon>
        <taxon>Actinomycetota</taxon>
        <taxon>Actinomycetes</taxon>
        <taxon>Pseudonocardiales</taxon>
        <taxon>Pseudonocardiaceae</taxon>
        <taxon>Kibdelosporangium</taxon>
    </lineage>
</organism>
<dbReference type="EMBL" id="QHKI01000009">
    <property type="protein sequence ID" value="RSM86263.1"/>
    <property type="molecule type" value="Genomic_DNA"/>
</dbReference>
<reference evidence="1 2" key="1">
    <citation type="submission" date="2018-05" db="EMBL/GenBank/DDBJ databases">
        <title>Evolution of GPA BGCs.</title>
        <authorList>
            <person name="Waglechner N."/>
            <person name="Wright G.D."/>
        </authorList>
    </citation>
    <scope>NUCLEOTIDE SEQUENCE [LARGE SCALE GENOMIC DNA]</scope>
    <source>
        <strain evidence="1 2">A82846</strain>
    </source>
</reference>
<dbReference type="RefSeq" id="WP_037256301.1">
    <property type="nucleotide sequence ID" value="NZ_QHKI01000009.1"/>
</dbReference>
<dbReference type="AlphaFoldDB" id="A0A428ZDU5"/>